<dbReference type="SUPFAM" id="SSF52317">
    <property type="entry name" value="Class I glutamine amidotransferase-like"/>
    <property type="match status" value="1"/>
</dbReference>
<dbReference type="AlphaFoldDB" id="A0A0C1QHN2"/>
<dbReference type="PANTHER" id="PTHR43235:SF1">
    <property type="entry name" value="GLUTAMINE AMIDOTRANSFERASE PB2B2.05-RELATED"/>
    <property type="match status" value="1"/>
</dbReference>
<gene>
    <name evidence="1" type="ORF">NF27_EY01100</name>
</gene>
<organism evidence="1 2">
    <name type="scientific">Candidatus Jidaibacter acanthamoebae</name>
    <dbReference type="NCBI Taxonomy" id="86105"/>
    <lineage>
        <taxon>Bacteria</taxon>
        <taxon>Pseudomonadati</taxon>
        <taxon>Pseudomonadota</taxon>
        <taxon>Alphaproteobacteria</taxon>
        <taxon>Rickettsiales</taxon>
        <taxon>Candidatus Midichloriaceae</taxon>
        <taxon>Candidatus Jidaibacter</taxon>
    </lineage>
</organism>
<dbReference type="Proteomes" id="UP000031258">
    <property type="component" value="Unassembled WGS sequence"/>
</dbReference>
<dbReference type="GO" id="GO:0006598">
    <property type="term" value="P:polyamine catabolic process"/>
    <property type="evidence" value="ECO:0007669"/>
    <property type="project" value="TreeGrafter"/>
</dbReference>
<accession>A0A0C1QHN2</accession>
<keyword evidence="2" id="KW-1185">Reference proteome</keyword>
<dbReference type="InterPro" id="IPR011697">
    <property type="entry name" value="Peptidase_C26"/>
</dbReference>
<evidence type="ECO:0000313" key="1">
    <source>
        <dbReference type="EMBL" id="KIE05014.1"/>
    </source>
</evidence>
<dbReference type="PANTHER" id="PTHR43235">
    <property type="entry name" value="GLUTAMINE AMIDOTRANSFERASE PB2B2.05-RELATED"/>
    <property type="match status" value="1"/>
</dbReference>
<comment type="caution">
    <text evidence="1">The sequence shown here is derived from an EMBL/GenBank/DDBJ whole genome shotgun (WGS) entry which is preliminary data.</text>
</comment>
<sequence length="237" mass="26512">MKKPLIGITLDHETSKSYSAYPWYALRENYIKAVIETGGIPIALPYGVGFEDNYSDIIDGLIITGGNFDIDPSFYNEGVISDKVITKDNRTDFEFSITRAMLAKNKPILGICGGEQLLNVIFGGSLIQHIPDSVEQCLEHEQKSPKHLPSHEIELVPGTLLHKIIGSNKSMVNSTHHQAVKRPGDNTIASAFASDRVIEAIEHSEYKFCLGVQWHPEYLTTEDDYKIFNAFIRECNV</sequence>
<dbReference type="CDD" id="cd01745">
    <property type="entry name" value="GATase1_2"/>
    <property type="match status" value="1"/>
</dbReference>
<proteinExistence type="predicted"/>
<evidence type="ECO:0000313" key="2">
    <source>
        <dbReference type="Proteomes" id="UP000031258"/>
    </source>
</evidence>
<dbReference type="InterPro" id="IPR029062">
    <property type="entry name" value="Class_I_gatase-like"/>
</dbReference>
<dbReference type="STRING" id="86105.NF27_EY01100"/>
<reference evidence="1 2" key="1">
    <citation type="submission" date="2014-11" db="EMBL/GenBank/DDBJ databases">
        <title>A Rickettsiales Symbiont of Amoebae With Ancient Features.</title>
        <authorList>
            <person name="Schulz F."/>
            <person name="Martijn J."/>
            <person name="Wascher F."/>
            <person name="Kostanjsek R."/>
            <person name="Ettema T.J."/>
            <person name="Horn M."/>
        </authorList>
    </citation>
    <scope>NUCLEOTIDE SEQUENCE [LARGE SCALE GENOMIC DNA]</scope>
    <source>
        <strain evidence="1 2">UWC36</strain>
    </source>
</reference>
<dbReference type="EMBL" id="JSWE01000124">
    <property type="protein sequence ID" value="KIE05014.1"/>
    <property type="molecule type" value="Genomic_DNA"/>
</dbReference>
<dbReference type="RefSeq" id="WP_039457073.1">
    <property type="nucleotide sequence ID" value="NZ_JSWE01000124.1"/>
</dbReference>
<keyword evidence="1" id="KW-0315">Glutamine amidotransferase</keyword>
<protein>
    <submittedName>
        <fullName evidence="1">Putative glutamine amidotransferase-like protein</fullName>
    </submittedName>
</protein>
<dbReference type="Pfam" id="PF07722">
    <property type="entry name" value="Peptidase_C26"/>
    <property type="match status" value="1"/>
</dbReference>
<dbReference type="InterPro" id="IPR044668">
    <property type="entry name" value="PuuD-like"/>
</dbReference>
<name>A0A0C1QHN2_9RICK</name>
<dbReference type="GO" id="GO:0016740">
    <property type="term" value="F:transferase activity"/>
    <property type="evidence" value="ECO:0007669"/>
    <property type="project" value="UniProtKB-KW"/>
</dbReference>
<dbReference type="GO" id="GO:0033969">
    <property type="term" value="F:gamma-glutamyl-gamma-aminobutyrate hydrolase activity"/>
    <property type="evidence" value="ECO:0007669"/>
    <property type="project" value="TreeGrafter"/>
</dbReference>
<dbReference type="GO" id="GO:0005829">
    <property type="term" value="C:cytosol"/>
    <property type="evidence" value="ECO:0007669"/>
    <property type="project" value="TreeGrafter"/>
</dbReference>
<dbReference type="Gene3D" id="3.40.50.880">
    <property type="match status" value="1"/>
</dbReference>
<dbReference type="PATRIC" id="fig|86105.3.peg.1178"/>
<dbReference type="OrthoDB" id="9813383at2"/>
<keyword evidence="1" id="KW-0808">Transferase</keyword>
<dbReference type="PROSITE" id="PS51273">
    <property type="entry name" value="GATASE_TYPE_1"/>
    <property type="match status" value="1"/>
</dbReference>